<dbReference type="AlphaFoldDB" id="A0AAN7AEP4"/>
<sequence length="475" mass="53289">MADDRQDDSDIKFMWKSALEEYNRQTKRPLSAQTLSAVSKIATPEDVARLIEESGADFAGFRSEKKQLWSTLKKFAAPVSMVANIAVTPASTADFGAASSAVLGAVVYLVNACEGVSNAYDWIEQVFRELQDFTERLGLYVGTHIDANLRRKMIAILGTLLKVLGRSEHLIRERRFREYLRVTFLGKDATTKNLVDELNKLLGSEQRYVLGVTYATTQRTEEATKAINERLKETTDTVKEVWEQQKKSETKASIERDGARLKDTLCATSAWDDVEETYIRNERALLQGTGSWLENESLFQSWMRREASILWIFGGPGAGKTFLSTSIIKQLIKRRSTPTVQSAKHAEALAYFFVKENSEVLRDANTILKTLAWQIAAGSGLQGPCYRRLHPAQSNDNRGPYLGEPSPGILSQSGGYSTFPRSDCPCGRFGRGHTGYKENDPGPYQRCCDVSGTRQFAQHEICGYWTRIPQKRYGL</sequence>
<comment type="caution">
    <text evidence="4">The sequence shown here is derived from an EMBL/GenBank/DDBJ whole genome shotgun (WGS) entry which is preliminary data.</text>
</comment>
<keyword evidence="5" id="KW-1185">Reference proteome</keyword>
<organism evidence="4 5">
    <name type="scientific">Podospora australis</name>
    <dbReference type="NCBI Taxonomy" id="1536484"/>
    <lineage>
        <taxon>Eukaryota</taxon>
        <taxon>Fungi</taxon>
        <taxon>Dikarya</taxon>
        <taxon>Ascomycota</taxon>
        <taxon>Pezizomycotina</taxon>
        <taxon>Sordariomycetes</taxon>
        <taxon>Sordariomycetidae</taxon>
        <taxon>Sordariales</taxon>
        <taxon>Podosporaceae</taxon>
        <taxon>Podospora</taxon>
    </lineage>
</organism>
<protein>
    <recommendedName>
        <fullName evidence="6">Fungal STAND N-terminal Goodbye domain-containing protein</fullName>
    </recommendedName>
</protein>
<dbReference type="PANTHER" id="PTHR10039">
    <property type="entry name" value="AMELOGENIN"/>
    <property type="match status" value="1"/>
</dbReference>
<evidence type="ECO:0000313" key="4">
    <source>
        <dbReference type="EMBL" id="KAK4183849.1"/>
    </source>
</evidence>
<dbReference type="Pfam" id="PF24883">
    <property type="entry name" value="NPHP3_N"/>
    <property type="match status" value="1"/>
</dbReference>
<accession>A0AAN7AEP4</accession>
<evidence type="ECO:0008006" key="6">
    <source>
        <dbReference type="Google" id="ProtNLM"/>
    </source>
</evidence>
<dbReference type="InterPro" id="IPR056884">
    <property type="entry name" value="NPHP3-like_N"/>
</dbReference>
<evidence type="ECO:0000259" key="2">
    <source>
        <dbReference type="Pfam" id="PF17109"/>
    </source>
</evidence>
<reference evidence="4" key="1">
    <citation type="journal article" date="2023" name="Mol. Phylogenet. Evol.">
        <title>Genome-scale phylogeny and comparative genomics of the fungal order Sordariales.</title>
        <authorList>
            <person name="Hensen N."/>
            <person name="Bonometti L."/>
            <person name="Westerberg I."/>
            <person name="Brannstrom I.O."/>
            <person name="Guillou S."/>
            <person name="Cros-Aarteil S."/>
            <person name="Calhoun S."/>
            <person name="Haridas S."/>
            <person name="Kuo A."/>
            <person name="Mondo S."/>
            <person name="Pangilinan J."/>
            <person name="Riley R."/>
            <person name="LaButti K."/>
            <person name="Andreopoulos B."/>
            <person name="Lipzen A."/>
            <person name="Chen C."/>
            <person name="Yan M."/>
            <person name="Daum C."/>
            <person name="Ng V."/>
            <person name="Clum A."/>
            <person name="Steindorff A."/>
            <person name="Ohm R.A."/>
            <person name="Martin F."/>
            <person name="Silar P."/>
            <person name="Natvig D.O."/>
            <person name="Lalanne C."/>
            <person name="Gautier V."/>
            <person name="Ament-Velasquez S.L."/>
            <person name="Kruys A."/>
            <person name="Hutchinson M.I."/>
            <person name="Powell A.J."/>
            <person name="Barry K."/>
            <person name="Miller A.N."/>
            <person name="Grigoriev I.V."/>
            <person name="Debuchy R."/>
            <person name="Gladieux P."/>
            <person name="Hiltunen Thoren M."/>
            <person name="Johannesson H."/>
        </authorList>
    </citation>
    <scope>NUCLEOTIDE SEQUENCE</scope>
    <source>
        <strain evidence="4">PSN309</strain>
    </source>
</reference>
<keyword evidence="1" id="KW-0677">Repeat</keyword>
<evidence type="ECO:0000259" key="3">
    <source>
        <dbReference type="Pfam" id="PF24883"/>
    </source>
</evidence>
<feature type="domain" description="Nephrocystin 3-like N-terminal" evidence="3">
    <location>
        <begin position="288"/>
        <end position="378"/>
    </location>
</feature>
<dbReference type="InterPro" id="IPR031350">
    <property type="entry name" value="Goodbye_dom"/>
</dbReference>
<evidence type="ECO:0000256" key="1">
    <source>
        <dbReference type="ARBA" id="ARBA00022737"/>
    </source>
</evidence>
<dbReference type="Proteomes" id="UP001302126">
    <property type="component" value="Unassembled WGS sequence"/>
</dbReference>
<dbReference type="Pfam" id="PF17109">
    <property type="entry name" value="Goodbye"/>
    <property type="match status" value="1"/>
</dbReference>
<dbReference type="EMBL" id="MU864519">
    <property type="protein sequence ID" value="KAK4183849.1"/>
    <property type="molecule type" value="Genomic_DNA"/>
</dbReference>
<evidence type="ECO:0000313" key="5">
    <source>
        <dbReference type="Proteomes" id="UP001302126"/>
    </source>
</evidence>
<feature type="domain" description="Fungal STAND N-terminal Goodbye" evidence="2">
    <location>
        <begin position="15"/>
        <end position="140"/>
    </location>
</feature>
<proteinExistence type="predicted"/>
<reference evidence="4" key="2">
    <citation type="submission" date="2023-05" db="EMBL/GenBank/DDBJ databases">
        <authorList>
            <consortium name="Lawrence Berkeley National Laboratory"/>
            <person name="Steindorff A."/>
            <person name="Hensen N."/>
            <person name="Bonometti L."/>
            <person name="Westerberg I."/>
            <person name="Brannstrom I.O."/>
            <person name="Guillou S."/>
            <person name="Cros-Aarteil S."/>
            <person name="Calhoun S."/>
            <person name="Haridas S."/>
            <person name="Kuo A."/>
            <person name="Mondo S."/>
            <person name="Pangilinan J."/>
            <person name="Riley R."/>
            <person name="Labutti K."/>
            <person name="Andreopoulos B."/>
            <person name="Lipzen A."/>
            <person name="Chen C."/>
            <person name="Yanf M."/>
            <person name="Daum C."/>
            <person name="Ng V."/>
            <person name="Clum A."/>
            <person name="Ohm R."/>
            <person name="Martin F."/>
            <person name="Silar P."/>
            <person name="Natvig D."/>
            <person name="Lalanne C."/>
            <person name="Gautier V."/>
            <person name="Ament-Velasquez S.L."/>
            <person name="Kruys A."/>
            <person name="Hutchinson M.I."/>
            <person name="Powell A.J."/>
            <person name="Barry K."/>
            <person name="Miller A.N."/>
            <person name="Grigoriev I.V."/>
            <person name="Debuchy R."/>
            <person name="Gladieux P."/>
            <person name="Thoren M.H."/>
            <person name="Johannesson H."/>
        </authorList>
    </citation>
    <scope>NUCLEOTIDE SEQUENCE</scope>
    <source>
        <strain evidence="4">PSN309</strain>
    </source>
</reference>
<gene>
    <name evidence="4" type="ORF">QBC35DRAFT_507126</name>
</gene>
<dbReference type="PANTHER" id="PTHR10039:SF17">
    <property type="entry name" value="FUNGAL STAND N-TERMINAL GOODBYE DOMAIN-CONTAINING PROTEIN-RELATED"/>
    <property type="match status" value="1"/>
</dbReference>
<name>A0AAN7AEP4_9PEZI</name>